<protein>
    <recommendedName>
        <fullName evidence="8">Sphingoid long-chain base transporter RSB1</fullName>
    </recommendedName>
</protein>
<comment type="subcellular location">
    <subcellularLocation>
        <location evidence="1">Membrane</location>
        <topology evidence="1">Multi-pass membrane protein</topology>
    </subcellularLocation>
</comment>
<dbReference type="GO" id="GO:0000324">
    <property type="term" value="C:fungal-type vacuole"/>
    <property type="evidence" value="ECO:0007669"/>
    <property type="project" value="TreeGrafter"/>
</dbReference>
<reference evidence="6 7" key="1">
    <citation type="submission" date="2017-03" db="EMBL/GenBank/DDBJ databases">
        <title>Genomes of endolithic fungi from Antarctica.</title>
        <authorList>
            <person name="Coleine C."/>
            <person name="Masonjones S."/>
            <person name="Stajich J.E."/>
        </authorList>
    </citation>
    <scope>NUCLEOTIDE SEQUENCE [LARGE SCALE GENOMIC DNA]</scope>
    <source>
        <strain evidence="6 7">CCFEE 6315</strain>
    </source>
</reference>
<evidence type="ECO:0000313" key="6">
    <source>
        <dbReference type="EMBL" id="TKA28745.1"/>
    </source>
</evidence>
<dbReference type="InterPro" id="IPR007568">
    <property type="entry name" value="RTA1"/>
</dbReference>
<keyword evidence="7" id="KW-1185">Reference proteome</keyword>
<feature type="transmembrane region" description="Helical" evidence="5">
    <location>
        <begin position="219"/>
        <end position="240"/>
    </location>
</feature>
<dbReference type="PANTHER" id="PTHR31465">
    <property type="entry name" value="PROTEIN RTA1-RELATED"/>
    <property type="match status" value="1"/>
</dbReference>
<dbReference type="PANTHER" id="PTHR31465:SF9">
    <property type="entry name" value="SPHINGOID LONG-CHAIN BASE TRANSPORTER RSB1"/>
    <property type="match status" value="1"/>
</dbReference>
<keyword evidence="4 5" id="KW-0472">Membrane</keyword>
<accession>A0A4U0U3R3</accession>
<feature type="transmembrane region" description="Helical" evidence="5">
    <location>
        <begin position="30"/>
        <end position="51"/>
    </location>
</feature>
<feature type="transmembrane region" description="Helical" evidence="5">
    <location>
        <begin position="170"/>
        <end position="198"/>
    </location>
</feature>
<feature type="transmembrane region" description="Helical" evidence="5">
    <location>
        <begin position="96"/>
        <end position="125"/>
    </location>
</feature>
<evidence type="ECO:0000256" key="5">
    <source>
        <dbReference type="SAM" id="Phobius"/>
    </source>
</evidence>
<dbReference type="Pfam" id="PF04479">
    <property type="entry name" value="RTA1"/>
    <property type="match status" value="1"/>
</dbReference>
<feature type="transmembrane region" description="Helical" evidence="5">
    <location>
        <begin position="260"/>
        <end position="278"/>
    </location>
</feature>
<evidence type="ECO:0000256" key="3">
    <source>
        <dbReference type="ARBA" id="ARBA00022989"/>
    </source>
</evidence>
<evidence type="ECO:0000256" key="1">
    <source>
        <dbReference type="ARBA" id="ARBA00004141"/>
    </source>
</evidence>
<gene>
    <name evidence="6" type="ORF">B0A50_03073</name>
</gene>
<keyword evidence="2 5" id="KW-0812">Transmembrane</keyword>
<dbReference type="EMBL" id="NAJL01000017">
    <property type="protein sequence ID" value="TKA28745.1"/>
    <property type="molecule type" value="Genomic_DNA"/>
</dbReference>
<name>A0A4U0U3R3_9PEZI</name>
<dbReference type="Proteomes" id="UP000308549">
    <property type="component" value="Unassembled WGS sequence"/>
</dbReference>
<sequence length="313" mass="34475">MSIDPYANCNPQIWSYNCTLETCCLAQSNFLYVPSYGGNLFFTIIFAILLLPQLGLGIFYRTWGFLVGMIFGLVLEVIGYAARLQIHDNPFDDNAFLMYLITLTIAPVFIAGAIYLCLTRIIVLYGQHLSRFAPRTIATAFMVSDFLSLLLQAIGGAIADTSDTNADGQIGIDIMIAGLMLQSISLAVFLIVIADFAWRCSKGVLNMDSDKQRIRHRSVFKAFTASILLATVAVLIRSIFRVAELWEGFNGALWNNETDFLVLDGVMITLACICLTALHPGVALGGHWSAANWTFKTKNRSARGDASRSETKP</sequence>
<organism evidence="6 7">
    <name type="scientific">Salinomyces thailandicus</name>
    <dbReference type="NCBI Taxonomy" id="706561"/>
    <lineage>
        <taxon>Eukaryota</taxon>
        <taxon>Fungi</taxon>
        <taxon>Dikarya</taxon>
        <taxon>Ascomycota</taxon>
        <taxon>Pezizomycotina</taxon>
        <taxon>Dothideomycetes</taxon>
        <taxon>Dothideomycetidae</taxon>
        <taxon>Mycosphaerellales</taxon>
        <taxon>Teratosphaeriaceae</taxon>
        <taxon>Salinomyces</taxon>
    </lineage>
</organism>
<evidence type="ECO:0000256" key="2">
    <source>
        <dbReference type="ARBA" id="ARBA00022692"/>
    </source>
</evidence>
<feature type="transmembrane region" description="Helical" evidence="5">
    <location>
        <begin position="137"/>
        <end position="158"/>
    </location>
</feature>
<evidence type="ECO:0000313" key="7">
    <source>
        <dbReference type="Proteomes" id="UP000308549"/>
    </source>
</evidence>
<evidence type="ECO:0000256" key="4">
    <source>
        <dbReference type="ARBA" id="ARBA00023136"/>
    </source>
</evidence>
<dbReference type="AlphaFoldDB" id="A0A4U0U3R3"/>
<keyword evidence="3 5" id="KW-1133">Transmembrane helix</keyword>
<dbReference type="OrthoDB" id="4521223at2759"/>
<evidence type="ECO:0008006" key="8">
    <source>
        <dbReference type="Google" id="ProtNLM"/>
    </source>
</evidence>
<dbReference type="GO" id="GO:0005886">
    <property type="term" value="C:plasma membrane"/>
    <property type="evidence" value="ECO:0007669"/>
    <property type="project" value="TreeGrafter"/>
</dbReference>
<feature type="transmembrane region" description="Helical" evidence="5">
    <location>
        <begin position="63"/>
        <end position="84"/>
    </location>
</feature>
<comment type="caution">
    <text evidence="6">The sequence shown here is derived from an EMBL/GenBank/DDBJ whole genome shotgun (WGS) entry which is preliminary data.</text>
</comment>
<proteinExistence type="predicted"/>